<keyword evidence="3" id="KW-1185">Reference proteome</keyword>
<name>A0A437Q3D3_9ACTN</name>
<dbReference type="Proteomes" id="UP000283128">
    <property type="component" value="Unassembled WGS sequence"/>
</dbReference>
<sequence length="122" mass="12990">MTELLRIPIGDDEAGALVVEVRPNSRDIQQVSRTGDRVIEATQTLQESLQPITQAAAMALRTLQSVNPTAVEVEFGVRIHAKTGAVLTEAGAEGHLKVTITWDRTAAGLQPPPAVGRSQGLE</sequence>
<proteinExistence type="predicted"/>
<evidence type="ECO:0000313" key="3">
    <source>
        <dbReference type="Proteomes" id="UP000283128"/>
    </source>
</evidence>
<dbReference type="RefSeq" id="WP_127826586.1">
    <property type="nucleotide sequence ID" value="NZ_RZYA01000001.1"/>
</dbReference>
<protein>
    <recommendedName>
        <fullName evidence="1">Trypsin-co-occurring domain-containing protein</fullName>
    </recommendedName>
</protein>
<feature type="domain" description="Trypsin-co-occurring" evidence="1">
    <location>
        <begin position="15"/>
        <end position="104"/>
    </location>
</feature>
<dbReference type="InterPro" id="IPR045794">
    <property type="entry name" value="Trypco1"/>
</dbReference>
<dbReference type="EMBL" id="RZYA01000001">
    <property type="protein sequence ID" value="RVU29000.1"/>
    <property type="molecule type" value="Genomic_DNA"/>
</dbReference>
<reference evidence="2 3" key="1">
    <citation type="submission" date="2019-01" db="EMBL/GenBank/DDBJ databases">
        <title>Genome sequences of Streptomyces and Rhizobium isolates collected from root and soil.</title>
        <authorList>
            <person name="Chhettri S."/>
            <person name="Sevigny J.L."/>
            <person name="Sen A."/>
            <person name="Ennis N."/>
            <person name="Tisa L."/>
        </authorList>
    </citation>
    <scope>NUCLEOTIDE SEQUENCE [LARGE SCALE GENOMIC DNA]</scope>
    <source>
        <strain evidence="2 3">San01</strain>
    </source>
</reference>
<evidence type="ECO:0000313" key="2">
    <source>
        <dbReference type="EMBL" id="RVU29000.1"/>
    </source>
</evidence>
<dbReference type="OrthoDB" id="574243at2"/>
<dbReference type="Pfam" id="PF19493">
    <property type="entry name" value="Trypco1"/>
    <property type="match status" value="1"/>
</dbReference>
<evidence type="ECO:0000259" key="1">
    <source>
        <dbReference type="Pfam" id="PF19493"/>
    </source>
</evidence>
<gene>
    <name evidence="2" type="ORF">EOT10_03945</name>
</gene>
<dbReference type="NCBIfam" id="NF041216">
    <property type="entry name" value="CU044_2847_fam"/>
    <property type="match status" value="1"/>
</dbReference>
<dbReference type="AlphaFoldDB" id="A0A437Q3D3"/>
<accession>A0A437Q3D3</accession>
<comment type="caution">
    <text evidence="2">The sequence shown here is derived from an EMBL/GenBank/DDBJ whole genome shotgun (WGS) entry which is preliminary data.</text>
</comment>
<organism evidence="2 3">
    <name type="scientific">Streptomyces antnestii</name>
    <dbReference type="NCBI Taxonomy" id="2494256"/>
    <lineage>
        <taxon>Bacteria</taxon>
        <taxon>Bacillati</taxon>
        <taxon>Actinomycetota</taxon>
        <taxon>Actinomycetes</taxon>
        <taxon>Kitasatosporales</taxon>
        <taxon>Streptomycetaceae</taxon>
        <taxon>Streptomyces</taxon>
    </lineage>
</organism>